<keyword evidence="4" id="KW-1185">Reference proteome</keyword>
<sequence>MFQRQALVIGNGNYKASPRKSCVNDANDMSVALRSIGFLTHCATDLNSYELERRTNRFAQSIEPNSLVVFYYSGLGVQYNDYNYLIPTDNAGINAESIKEDGINIENFVETLQNKAPRVVIVILDCCRPYRELGRLNPFFDRNTLGLLQGLAPVRPPPSTVIAYSSAEGTSSTRLIVKGRNSIFTHHLLRHITTPNVDIDTILKLVSWSVQQETRNRQIPIRYSNVYENIYLVNTGFNQNNLQWSYGMQLKQPIGEYERLSAKTYARLCSSSTSSSSSSSSSFT</sequence>
<gene>
    <name evidence="3" type="ORF">EDS130_LOCUS23533</name>
    <name evidence="2" type="ORF">XAT740_LOCUS7174</name>
</gene>
<dbReference type="InterPro" id="IPR011600">
    <property type="entry name" value="Pept_C14_caspase"/>
</dbReference>
<evidence type="ECO:0000259" key="1">
    <source>
        <dbReference type="PROSITE" id="PS50208"/>
    </source>
</evidence>
<dbReference type="Pfam" id="PF00656">
    <property type="entry name" value="Peptidase_C14"/>
    <property type="match status" value="1"/>
</dbReference>
<dbReference type="PANTHER" id="PTHR22576">
    <property type="entry name" value="MUCOSA ASSOCIATED LYMPHOID TISSUE LYMPHOMA TRANSLOCATION PROTEIN 1/PARACASPASE"/>
    <property type="match status" value="1"/>
</dbReference>
<dbReference type="PROSITE" id="PS50208">
    <property type="entry name" value="CASPASE_P20"/>
    <property type="match status" value="1"/>
</dbReference>
<dbReference type="AlphaFoldDB" id="A0A814U7A2"/>
<dbReference type="PANTHER" id="PTHR22576:SF37">
    <property type="entry name" value="MUCOSA-ASSOCIATED LYMPHOID TISSUE LYMPHOMA TRANSLOCATION PROTEIN 1"/>
    <property type="match status" value="1"/>
</dbReference>
<dbReference type="SUPFAM" id="SSF52129">
    <property type="entry name" value="Caspase-like"/>
    <property type="match status" value="1"/>
</dbReference>
<evidence type="ECO:0000313" key="4">
    <source>
        <dbReference type="Proteomes" id="UP000663828"/>
    </source>
</evidence>
<accession>A0A814U7A2</accession>
<protein>
    <recommendedName>
        <fullName evidence="1">Caspase family p20 domain-containing protein</fullName>
    </recommendedName>
</protein>
<name>A0A814U7A2_ADIRI</name>
<organism evidence="3 5">
    <name type="scientific">Adineta ricciae</name>
    <name type="common">Rotifer</name>
    <dbReference type="NCBI Taxonomy" id="249248"/>
    <lineage>
        <taxon>Eukaryota</taxon>
        <taxon>Metazoa</taxon>
        <taxon>Spiralia</taxon>
        <taxon>Gnathifera</taxon>
        <taxon>Rotifera</taxon>
        <taxon>Eurotatoria</taxon>
        <taxon>Bdelloidea</taxon>
        <taxon>Adinetida</taxon>
        <taxon>Adinetidae</taxon>
        <taxon>Adineta</taxon>
    </lineage>
</organism>
<feature type="domain" description="Caspase family p20" evidence="1">
    <location>
        <begin position="6"/>
        <end position="131"/>
    </location>
</feature>
<proteinExistence type="predicted"/>
<evidence type="ECO:0000313" key="3">
    <source>
        <dbReference type="EMBL" id="CAF1168201.1"/>
    </source>
</evidence>
<evidence type="ECO:0000313" key="5">
    <source>
        <dbReference type="Proteomes" id="UP000663852"/>
    </source>
</evidence>
<dbReference type="Proteomes" id="UP000663828">
    <property type="component" value="Unassembled WGS sequence"/>
</dbReference>
<dbReference type="EMBL" id="CAJNOR010000338">
    <property type="protein sequence ID" value="CAF0884436.1"/>
    <property type="molecule type" value="Genomic_DNA"/>
</dbReference>
<dbReference type="GO" id="GO:0004197">
    <property type="term" value="F:cysteine-type endopeptidase activity"/>
    <property type="evidence" value="ECO:0007669"/>
    <property type="project" value="InterPro"/>
</dbReference>
<reference evidence="3" key="1">
    <citation type="submission" date="2021-02" db="EMBL/GenBank/DDBJ databases">
        <authorList>
            <person name="Nowell W R."/>
        </authorList>
    </citation>
    <scope>NUCLEOTIDE SEQUENCE</scope>
</reference>
<dbReference type="InterPro" id="IPR052039">
    <property type="entry name" value="Caspase-related_regulators"/>
</dbReference>
<dbReference type="Gene3D" id="3.40.50.1460">
    <property type="match status" value="1"/>
</dbReference>
<dbReference type="Proteomes" id="UP000663852">
    <property type="component" value="Unassembled WGS sequence"/>
</dbReference>
<dbReference type="InterPro" id="IPR001309">
    <property type="entry name" value="Pept_C14_p20"/>
</dbReference>
<dbReference type="OrthoDB" id="417046at2759"/>
<evidence type="ECO:0000313" key="2">
    <source>
        <dbReference type="EMBL" id="CAF0884436.1"/>
    </source>
</evidence>
<comment type="caution">
    <text evidence="3">The sequence shown here is derived from an EMBL/GenBank/DDBJ whole genome shotgun (WGS) entry which is preliminary data.</text>
</comment>
<dbReference type="InterPro" id="IPR029030">
    <property type="entry name" value="Caspase-like_dom_sf"/>
</dbReference>
<dbReference type="GO" id="GO:0006508">
    <property type="term" value="P:proteolysis"/>
    <property type="evidence" value="ECO:0007669"/>
    <property type="project" value="InterPro"/>
</dbReference>
<dbReference type="EMBL" id="CAJNOJ010000129">
    <property type="protein sequence ID" value="CAF1168201.1"/>
    <property type="molecule type" value="Genomic_DNA"/>
</dbReference>